<comment type="caution">
    <text evidence="2">The sequence shown here is derived from an EMBL/GenBank/DDBJ whole genome shotgun (WGS) entry which is preliminary data.</text>
</comment>
<dbReference type="Proteomes" id="UP001596445">
    <property type="component" value="Unassembled WGS sequence"/>
</dbReference>
<sequence length="61" mass="6782">MTTRYEKQGDEGVEYIYNTTDETVTLVADRETDGTVPPTEWITEAQGESPALQGGDESDKR</sequence>
<name>A0ABD5W1S2_9EURY</name>
<evidence type="ECO:0000313" key="2">
    <source>
        <dbReference type="EMBL" id="MFC7058166.1"/>
    </source>
</evidence>
<dbReference type="RefSeq" id="WP_267163962.1">
    <property type="nucleotide sequence ID" value="NZ_CP112972.1"/>
</dbReference>
<evidence type="ECO:0000256" key="1">
    <source>
        <dbReference type="SAM" id="MobiDB-lite"/>
    </source>
</evidence>
<keyword evidence="3" id="KW-1185">Reference proteome</keyword>
<feature type="region of interest" description="Disordered" evidence="1">
    <location>
        <begin position="31"/>
        <end position="61"/>
    </location>
</feature>
<organism evidence="2 3">
    <name type="scientific">Halovenus salina</name>
    <dbReference type="NCBI Taxonomy" id="1510225"/>
    <lineage>
        <taxon>Archaea</taxon>
        <taxon>Methanobacteriati</taxon>
        <taxon>Methanobacteriota</taxon>
        <taxon>Stenosarchaea group</taxon>
        <taxon>Halobacteria</taxon>
        <taxon>Halobacteriales</taxon>
        <taxon>Haloarculaceae</taxon>
        <taxon>Halovenus</taxon>
    </lineage>
</organism>
<dbReference type="GeneID" id="76630128"/>
<dbReference type="AlphaFoldDB" id="A0ABD5W1S2"/>
<proteinExistence type="predicted"/>
<accession>A0ABD5W1S2</accession>
<protein>
    <submittedName>
        <fullName evidence="2">Uncharacterized protein</fullName>
    </submittedName>
</protein>
<gene>
    <name evidence="2" type="ORF">ACFQQG_08230</name>
</gene>
<dbReference type="EMBL" id="JBHSZI010000001">
    <property type="protein sequence ID" value="MFC7058166.1"/>
    <property type="molecule type" value="Genomic_DNA"/>
</dbReference>
<reference evidence="2 3" key="1">
    <citation type="journal article" date="2019" name="Int. J. Syst. Evol. Microbiol.">
        <title>The Global Catalogue of Microorganisms (GCM) 10K type strain sequencing project: providing services to taxonomists for standard genome sequencing and annotation.</title>
        <authorList>
            <consortium name="The Broad Institute Genomics Platform"/>
            <consortium name="The Broad Institute Genome Sequencing Center for Infectious Disease"/>
            <person name="Wu L."/>
            <person name="Ma J."/>
        </authorList>
    </citation>
    <scope>NUCLEOTIDE SEQUENCE [LARGE SCALE GENOMIC DNA]</scope>
    <source>
        <strain evidence="2 3">JCM 30072</strain>
    </source>
</reference>
<evidence type="ECO:0000313" key="3">
    <source>
        <dbReference type="Proteomes" id="UP001596445"/>
    </source>
</evidence>